<accession>A0AA87NQX0</accession>
<evidence type="ECO:0000313" key="2">
    <source>
        <dbReference type="Proteomes" id="UP000014634"/>
    </source>
</evidence>
<comment type="caution">
    <text evidence="1">The sequence shown here is derived from an EMBL/GenBank/DDBJ whole genome shotgun (WGS) entry which is preliminary data.</text>
</comment>
<name>A0AA87NQX0_TREMD</name>
<proteinExistence type="predicted"/>
<gene>
    <name evidence="1" type="ORF">HMPREF9195_01924</name>
</gene>
<dbReference type="PROSITE" id="PS51257">
    <property type="entry name" value="PROKAR_LIPOPROTEIN"/>
    <property type="match status" value="1"/>
</dbReference>
<protein>
    <recommendedName>
        <fullName evidence="3">Lipoprotein</fullName>
    </recommendedName>
</protein>
<dbReference type="AlphaFoldDB" id="A0AA87NQX0"/>
<dbReference type="RefSeq" id="WP_016523856.1">
    <property type="nucleotide sequence ID" value="NZ_KE332517.1"/>
</dbReference>
<sequence length="61" mass="6383">MTKLRTGKKAHTLRGAAALIIAAFLTLLFTGCPNANGNKPVTAKYKVTFNVDGGGAPLPQR</sequence>
<dbReference type="Proteomes" id="UP000014634">
    <property type="component" value="Unassembled WGS sequence"/>
</dbReference>
<dbReference type="EMBL" id="ATFE01000013">
    <property type="protein sequence ID" value="EPF28232.1"/>
    <property type="molecule type" value="Genomic_DNA"/>
</dbReference>
<evidence type="ECO:0008006" key="3">
    <source>
        <dbReference type="Google" id="ProtNLM"/>
    </source>
</evidence>
<reference evidence="1 2" key="1">
    <citation type="submission" date="2013-04" db="EMBL/GenBank/DDBJ databases">
        <title>The Genome Sequence of Treponema medium ATCC 700293.</title>
        <authorList>
            <consortium name="The Broad Institute Genomics Platform"/>
            <person name="Earl A."/>
            <person name="Ward D."/>
            <person name="Feldgarden M."/>
            <person name="Gevers D."/>
            <person name="Leonetti C."/>
            <person name="Blanton J.M."/>
            <person name="Dewhirst F.E."/>
            <person name="Izard J."/>
            <person name="Walker B."/>
            <person name="Young S."/>
            <person name="Zeng Q."/>
            <person name="Gargeya S."/>
            <person name="Fitzgerald M."/>
            <person name="Haas B."/>
            <person name="Abouelleil A."/>
            <person name="Allen A.W."/>
            <person name="Alvarado L."/>
            <person name="Arachchi H.M."/>
            <person name="Berlin A.M."/>
            <person name="Chapman S.B."/>
            <person name="Gainer-Dewar J."/>
            <person name="Goldberg J."/>
            <person name="Griggs A."/>
            <person name="Gujja S."/>
            <person name="Hansen M."/>
            <person name="Howarth C."/>
            <person name="Imamovic A."/>
            <person name="Ireland A."/>
            <person name="Larimer J."/>
            <person name="McCowan C."/>
            <person name="Murphy C."/>
            <person name="Pearson M."/>
            <person name="Poon T.W."/>
            <person name="Priest M."/>
            <person name="Roberts A."/>
            <person name="Saif S."/>
            <person name="Shea T."/>
            <person name="Sisk P."/>
            <person name="Sykes S."/>
            <person name="Wortman J."/>
            <person name="Nusbaum C."/>
            <person name="Birren B."/>
        </authorList>
    </citation>
    <scope>NUCLEOTIDE SEQUENCE [LARGE SCALE GENOMIC DNA]</scope>
    <source>
        <strain evidence="1 2">ATCC 700293</strain>
    </source>
</reference>
<organism evidence="1 2">
    <name type="scientific">Treponema medium ATCC 700293</name>
    <dbReference type="NCBI Taxonomy" id="1125700"/>
    <lineage>
        <taxon>Bacteria</taxon>
        <taxon>Pseudomonadati</taxon>
        <taxon>Spirochaetota</taxon>
        <taxon>Spirochaetia</taxon>
        <taxon>Spirochaetales</taxon>
        <taxon>Treponemataceae</taxon>
        <taxon>Treponema</taxon>
    </lineage>
</organism>
<evidence type="ECO:0000313" key="1">
    <source>
        <dbReference type="EMBL" id="EPF28232.1"/>
    </source>
</evidence>